<dbReference type="PANTHER" id="PTHR30537">
    <property type="entry name" value="HTH-TYPE TRANSCRIPTIONAL REGULATOR"/>
    <property type="match status" value="1"/>
</dbReference>
<evidence type="ECO:0000256" key="4">
    <source>
        <dbReference type="ARBA" id="ARBA00023163"/>
    </source>
</evidence>
<accession>A0A3B0WHH6</accession>
<organism evidence="6">
    <name type="scientific">hydrothermal vent metagenome</name>
    <dbReference type="NCBI Taxonomy" id="652676"/>
    <lineage>
        <taxon>unclassified sequences</taxon>
        <taxon>metagenomes</taxon>
        <taxon>ecological metagenomes</taxon>
    </lineage>
</organism>
<dbReference type="SUPFAM" id="SSF46785">
    <property type="entry name" value="Winged helix' DNA-binding domain"/>
    <property type="match status" value="1"/>
</dbReference>
<dbReference type="GO" id="GO:0003700">
    <property type="term" value="F:DNA-binding transcription factor activity"/>
    <property type="evidence" value="ECO:0007669"/>
    <property type="project" value="InterPro"/>
</dbReference>
<dbReference type="InterPro" id="IPR005119">
    <property type="entry name" value="LysR_subst-bd"/>
</dbReference>
<evidence type="ECO:0000256" key="2">
    <source>
        <dbReference type="ARBA" id="ARBA00023015"/>
    </source>
</evidence>
<dbReference type="SUPFAM" id="SSF53850">
    <property type="entry name" value="Periplasmic binding protein-like II"/>
    <property type="match status" value="1"/>
</dbReference>
<evidence type="ECO:0000256" key="3">
    <source>
        <dbReference type="ARBA" id="ARBA00023125"/>
    </source>
</evidence>
<dbReference type="InterPro" id="IPR000847">
    <property type="entry name" value="LysR_HTH_N"/>
</dbReference>
<dbReference type="AlphaFoldDB" id="A0A3B0WHH6"/>
<protein>
    <submittedName>
        <fullName evidence="6">Transcriptional regulator, LysR family</fullName>
    </submittedName>
</protein>
<dbReference type="GO" id="GO:0043565">
    <property type="term" value="F:sequence-specific DNA binding"/>
    <property type="evidence" value="ECO:0007669"/>
    <property type="project" value="TreeGrafter"/>
</dbReference>
<keyword evidence="2" id="KW-0805">Transcription regulation</keyword>
<dbReference type="GO" id="GO:0006351">
    <property type="term" value="P:DNA-templated transcription"/>
    <property type="evidence" value="ECO:0007669"/>
    <property type="project" value="TreeGrafter"/>
</dbReference>
<dbReference type="InterPro" id="IPR036388">
    <property type="entry name" value="WH-like_DNA-bd_sf"/>
</dbReference>
<gene>
    <name evidence="6" type="ORF">MNBD_GAMMA05-2005</name>
</gene>
<keyword evidence="3" id="KW-0238">DNA-binding</keyword>
<comment type="similarity">
    <text evidence="1">Belongs to the LysR transcriptional regulatory family.</text>
</comment>
<dbReference type="InterPro" id="IPR036390">
    <property type="entry name" value="WH_DNA-bd_sf"/>
</dbReference>
<dbReference type="Gene3D" id="3.40.190.290">
    <property type="match status" value="1"/>
</dbReference>
<name>A0A3B0WHH6_9ZZZZ</name>
<evidence type="ECO:0000313" key="6">
    <source>
        <dbReference type="EMBL" id="VAW51930.1"/>
    </source>
</evidence>
<evidence type="ECO:0000256" key="1">
    <source>
        <dbReference type="ARBA" id="ARBA00009437"/>
    </source>
</evidence>
<feature type="domain" description="HTH lysR-type" evidence="5">
    <location>
        <begin position="1"/>
        <end position="58"/>
    </location>
</feature>
<dbReference type="PROSITE" id="PS50931">
    <property type="entry name" value="HTH_LYSR"/>
    <property type="match status" value="1"/>
</dbReference>
<dbReference type="Pfam" id="PF03466">
    <property type="entry name" value="LysR_substrate"/>
    <property type="match status" value="1"/>
</dbReference>
<keyword evidence="4" id="KW-0804">Transcription</keyword>
<dbReference type="Pfam" id="PF00126">
    <property type="entry name" value="HTH_1"/>
    <property type="match status" value="1"/>
</dbReference>
<sequence length="289" mass="33003">MDWNALKLFLAIADNGTLTEAAKVLEVNHSTVFRRLNAFENEIGGRLFERLNHGYELTAMGEDLLIEAKKIADSFNDMERRIVGKDIQPKGIVKITAPNNIAYRYLSRYLTEFGQLYPDIRIELLISNLEFNMTNRQADIAVRATPAPPEHLVGRKVRSIQWSVYTSRIYHDKNGSPKNINQLKGHELLSATGMMKNLPAYLWLEKKYPQQIKVRCDELTAMAAFVEAGCGLAILPDDQQRPEIIKLFTFNPGESSGLWLLTHPDLRHVERIKLVMQHLAKSFSKEEIL</sequence>
<dbReference type="PANTHER" id="PTHR30537:SF3">
    <property type="entry name" value="TRANSCRIPTIONAL REGULATORY PROTEIN"/>
    <property type="match status" value="1"/>
</dbReference>
<reference evidence="6" key="1">
    <citation type="submission" date="2018-06" db="EMBL/GenBank/DDBJ databases">
        <authorList>
            <person name="Zhirakovskaya E."/>
        </authorList>
    </citation>
    <scope>NUCLEOTIDE SEQUENCE</scope>
</reference>
<dbReference type="Gene3D" id="1.10.10.10">
    <property type="entry name" value="Winged helix-like DNA-binding domain superfamily/Winged helix DNA-binding domain"/>
    <property type="match status" value="1"/>
</dbReference>
<dbReference type="EMBL" id="UOFE01000023">
    <property type="protein sequence ID" value="VAW51930.1"/>
    <property type="molecule type" value="Genomic_DNA"/>
</dbReference>
<evidence type="ECO:0000259" key="5">
    <source>
        <dbReference type="PROSITE" id="PS50931"/>
    </source>
</evidence>
<proteinExistence type="inferred from homology"/>
<dbReference type="InterPro" id="IPR058163">
    <property type="entry name" value="LysR-type_TF_proteobact-type"/>
</dbReference>